<keyword evidence="2" id="KW-1185">Reference proteome</keyword>
<dbReference type="InParanoid" id="K3YX04"/>
<accession>K3YX04</accession>
<dbReference type="AlphaFoldDB" id="K3YX04"/>
<evidence type="ECO:0000313" key="2">
    <source>
        <dbReference type="Proteomes" id="UP000004995"/>
    </source>
</evidence>
<dbReference type="EMBL" id="AGNK02000429">
    <property type="status" value="NOT_ANNOTATED_CDS"/>
    <property type="molecule type" value="Genomic_DNA"/>
</dbReference>
<protein>
    <submittedName>
        <fullName evidence="1">Uncharacterized protein</fullName>
    </submittedName>
</protein>
<dbReference type="HOGENOM" id="CLU_2282342_0_0_1"/>
<dbReference type="Gramene" id="KQL30444">
    <property type="protein sequence ID" value="KQL30444"/>
    <property type="gene ID" value="SETIT_018800mg"/>
</dbReference>
<evidence type="ECO:0000313" key="1">
    <source>
        <dbReference type="EnsemblPlants" id="KQL30444"/>
    </source>
</evidence>
<proteinExistence type="predicted"/>
<name>K3YX04_SETIT</name>
<dbReference type="Proteomes" id="UP000004995">
    <property type="component" value="Unassembled WGS sequence"/>
</dbReference>
<reference evidence="1" key="2">
    <citation type="submission" date="2018-08" db="UniProtKB">
        <authorList>
            <consortium name="EnsemblPlants"/>
        </authorList>
    </citation>
    <scope>IDENTIFICATION</scope>
    <source>
        <strain evidence="1">Yugu1</strain>
    </source>
</reference>
<dbReference type="EnsemblPlants" id="KQL30444">
    <property type="protein sequence ID" value="KQL30444"/>
    <property type="gene ID" value="SETIT_018800mg"/>
</dbReference>
<organism evidence="1 2">
    <name type="scientific">Setaria italica</name>
    <name type="common">Foxtail millet</name>
    <name type="synonym">Panicum italicum</name>
    <dbReference type="NCBI Taxonomy" id="4555"/>
    <lineage>
        <taxon>Eukaryota</taxon>
        <taxon>Viridiplantae</taxon>
        <taxon>Streptophyta</taxon>
        <taxon>Embryophyta</taxon>
        <taxon>Tracheophyta</taxon>
        <taxon>Spermatophyta</taxon>
        <taxon>Magnoliopsida</taxon>
        <taxon>Liliopsida</taxon>
        <taxon>Poales</taxon>
        <taxon>Poaceae</taxon>
        <taxon>PACMAD clade</taxon>
        <taxon>Panicoideae</taxon>
        <taxon>Panicodae</taxon>
        <taxon>Paniceae</taxon>
        <taxon>Cenchrinae</taxon>
        <taxon>Setaria</taxon>
    </lineage>
</organism>
<reference evidence="2" key="1">
    <citation type="journal article" date="2012" name="Nat. Biotechnol.">
        <title>Reference genome sequence of the model plant Setaria.</title>
        <authorList>
            <person name="Bennetzen J.L."/>
            <person name="Schmutz J."/>
            <person name="Wang H."/>
            <person name="Percifield R."/>
            <person name="Hawkins J."/>
            <person name="Pontaroli A.C."/>
            <person name="Estep M."/>
            <person name="Feng L."/>
            <person name="Vaughn J.N."/>
            <person name="Grimwood J."/>
            <person name="Jenkins J."/>
            <person name="Barry K."/>
            <person name="Lindquist E."/>
            <person name="Hellsten U."/>
            <person name="Deshpande S."/>
            <person name="Wang X."/>
            <person name="Wu X."/>
            <person name="Mitros T."/>
            <person name="Triplett J."/>
            <person name="Yang X."/>
            <person name="Ye C.Y."/>
            <person name="Mauro-Herrera M."/>
            <person name="Wang L."/>
            <person name="Li P."/>
            <person name="Sharma M."/>
            <person name="Sharma R."/>
            <person name="Ronald P.C."/>
            <person name="Panaud O."/>
            <person name="Kellogg E.A."/>
            <person name="Brutnell T.P."/>
            <person name="Doust A.N."/>
            <person name="Tuskan G.A."/>
            <person name="Rokhsar D."/>
            <person name="Devos K.M."/>
        </authorList>
    </citation>
    <scope>NUCLEOTIDE SEQUENCE [LARGE SCALE GENOMIC DNA]</scope>
    <source>
        <strain evidence="2">cv. Yugu1</strain>
    </source>
</reference>
<sequence>MVQARGSMRKQPSDRTTNGAYRGAVLLTAIWHEEVQAHQQLTPNTIQIYKYIPNTPSKIYPSINRYIHSFTIQMKSTSYISTSISWHTAGYKARRTEQLTES</sequence>